<accession>A0A4U9TNA7</accession>
<reference evidence="6" key="1">
    <citation type="submission" date="2019-05" db="EMBL/GenBank/DDBJ databases">
        <authorList>
            <consortium name="Pathogen Informatics"/>
        </authorList>
    </citation>
    <scope>NUCLEOTIDE SEQUENCE [LARGE SCALE GENOMIC DNA]</scope>
    <source>
        <strain evidence="6">NCTC12965</strain>
    </source>
</reference>
<evidence type="ECO:0000313" key="6">
    <source>
        <dbReference type="EMBL" id="VTR21716.1"/>
    </source>
</evidence>
<dbReference type="GO" id="GO:0003677">
    <property type="term" value="F:DNA binding"/>
    <property type="evidence" value="ECO:0007669"/>
    <property type="project" value="UniProtKB-KW"/>
</dbReference>
<protein>
    <submittedName>
        <fullName evidence="6">HTH-type transcriptional regulator LeuO</fullName>
    </submittedName>
</protein>
<dbReference type="AlphaFoldDB" id="A0A4U9TNA7"/>
<evidence type="ECO:0000259" key="5">
    <source>
        <dbReference type="PROSITE" id="PS50931"/>
    </source>
</evidence>
<keyword evidence="4" id="KW-0804">Transcription</keyword>
<evidence type="ECO:0000256" key="4">
    <source>
        <dbReference type="ARBA" id="ARBA00023163"/>
    </source>
</evidence>
<name>A0A4U9TNA7_SERFO</name>
<dbReference type="PANTHER" id="PTHR30118">
    <property type="entry name" value="HTH-TYPE TRANSCRIPTIONAL REGULATOR LEUO-RELATED"/>
    <property type="match status" value="1"/>
</dbReference>
<evidence type="ECO:0000256" key="3">
    <source>
        <dbReference type="ARBA" id="ARBA00023125"/>
    </source>
</evidence>
<dbReference type="EMBL" id="CABEEZ010000026">
    <property type="protein sequence ID" value="VTR21716.1"/>
    <property type="molecule type" value="Genomic_DNA"/>
</dbReference>
<dbReference type="SUPFAM" id="SSF46785">
    <property type="entry name" value="Winged helix' DNA-binding domain"/>
    <property type="match status" value="1"/>
</dbReference>
<proteinExistence type="inferred from homology"/>
<gene>
    <name evidence="6" type="primary">leuO_1</name>
    <name evidence="6" type="ORF">NCTC12965_01328</name>
</gene>
<dbReference type="GO" id="GO:0003700">
    <property type="term" value="F:DNA-binding transcription factor activity"/>
    <property type="evidence" value="ECO:0007669"/>
    <property type="project" value="InterPro"/>
</dbReference>
<dbReference type="InterPro" id="IPR050389">
    <property type="entry name" value="LysR-type_TF"/>
</dbReference>
<feature type="domain" description="HTH lysR-type" evidence="5">
    <location>
        <begin position="13"/>
        <end position="70"/>
    </location>
</feature>
<organism evidence="6">
    <name type="scientific">Serratia fonticola</name>
    <dbReference type="NCBI Taxonomy" id="47917"/>
    <lineage>
        <taxon>Bacteria</taxon>
        <taxon>Pseudomonadati</taxon>
        <taxon>Pseudomonadota</taxon>
        <taxon>Gammaproteobacteria</taxon>
        <taxon>Enterobacterales</taxon>
        <taxon>Yersiniaceae</taxon>
        <taxon>Serratia</taxon>
    </lineage>
</organism>
<dbReference type="InterPro" id="IPR036388">
    <property type="entry name" value="WH-like_DNA-bd_sf"/>
</dbReference>
<sequence>MTHNMNDEKNPRLDLNLLTILSSVIETGSATLAAERLGLSSSSISYALNKLREHFSDPIVIRTSSGVKPTLLAMNLYNNTQPLLDELNATLKTLDLGGNSTSSSQIRTIRIRTNSIFDFWLSHQILNDEKYQNGYTFEFYSYPNDAEQCLEQLRSKQIDMDIGFHLGNDRSIVKKPLPAIKLVALF</sequence>
<dbReference type="InterPro" id="IPR000847">
    <property type="entry name" value="LysR_HTH_N"/>
</dbReference>
<dbReference type="InterPro" id="IPR036390">
    <property type="entry name" value="WH_DNA-bd_sf"/>
</dbReference>
<comment type="similarity">
    <text evidence="1">Belongs to the LysR transcriptional regulatory family.</text>
</comment>
<dbReference type="PROSITE" id="PS50931">
    <property type="entry name" value="HTH_LYSR"/>
    <property type="match status" value="1"/>
</dbReference>
<dbReference type="PANTHER" id="PTHR30118:SF15">
    <property type="entry name" value="TRANSCRIPTIONAL REGULATORY PROTEIN"/>
    <property type="match status" value="1"/>
</dbReference>
<keyword evidence="3" id="KW-0238">DNA-binding</keyword>
<evidence type="ECO:0000256" key="2">
    <source>
        <dbReference type="ARBA" id="ARBA00023015"/>
    </source>
</evidence>
<keyword evidence="2" id="KW-0805">Transcription regulation</keyword>
<evidence type="ECO:0000256" key="1">
    <source>
        <dbReference type="ARBA" id="ARBA00009437"/>
    </source>
</evidence>
<dbReference type="Gene3D" id="1.10.10.10">
    <property type="entry name" value="Winged helix-like DNA-binding domain superfamily/Winged helix DNA-binding domain"/>
    <property type="match status" value="1"/>
</dbReference>
<dbReference type="Pfam" id="PF00126">
    <property type="entry name" value="HTH_1"/>
    <property type="match status" value="1"/>
</dbReference>